<evidence type="ECO:0000256" key="5">
    <source>
        <dbReference type="ARBA" id="ARBA00037974"/>
    </source>
</evidence>
<dbReference type="EC" id="4.4.1.13" evidence="2"/>
<dbReference type="PANTHER" id="PTHR43525">
    <property type="entry name" value="PROTEIN MALY"/>
    <property type="match status" value="1"/>
</dbReference>
<protein>
    <recommendedName>
        <fullName evidence="2">cysteine-S-conjugate beta-lyase</fullName>
        <ecNumber evidence="2">4.4.1.13</ecNumber>
    </recommendedName>
</protein>
<dbReference type="PANTHER" id="PTHR43525:SF1">
    <property type="entry name" value="PROTEIN MALY"/>
    <property type="match status" value="1"/>
</dbReference>
<feature type="coiled-coil region" evidence="6">
    <location>
        <begin position="360"/>
        <end position="387"/>
    </location>
</feature>
<evidence type="ECO:0000313" key="9">
    <source>
        <dbReference type="Proteomes" id="UP001378242"/>
    </source>
</evidence>
<comment type="cofactor">
    <cofactor evidence="1">
        <name>pyridoxal 5'-phosphate</name>
        <dbReference type="ChEBI" id="CHEBI:597326"/>
    </cofactor>
</comment>
<dbReference type="InterPro" id="IPR015421">
    <property type="entry name" value="PyrdxlP-dep_Trfase_major"/>
</dbReference>
<evidence type="ECO:0000313" key="8">
    <source>
        <dbReference type="EMBL" id="MEL0618602.1"/>
    </source>
</evidence>
<dbReference type="InterPro" id="IPR015424">
    <property type="entry name" value="PyrdxlP-dep_Trfase"/>
</dbReference>
<accession>A0ABU9GKE8</accession>
<keyword evidence="6" id="KW-0175">Coiled coil</keyword>
<evidence type="ECO:0000256" key="1">
    <source>
        <dbReference type="ARBA" id="ARBA00001933"/>
    </source>
</evidence>
<feature type="domain" description="Aminotransferase class I/classII large" evidence="7">
    <location>
        <begin position="25"/>
        <end position="377"/>
    </location>
</feature>
<name>A0ABU9GKE8_COBMA</name>
<keyword evidence="3" id="KW-0663">Pyridoxal phosphate</keyword>
<dbReference type="EMBL" id="JBAKAP010000030">
    <property type="protein sequence ID" value="MEL0618602.1"/>
    <property type="molecule type" value="Genomic_DNA"/>
</dbReference>
<sequence length="387" mass="42959">MEHDFITPIDRSQYPSQKWERYGADVLPLWIADMDFSAPPAVTRALAERVAHPIYGYAKPSQGLDDSLRDWSREHYGWEIPSEAIVWLPGVVPALHLASLALTSEGAGVVTTTPIYPPFLQVAQKTGRIAQMAPLAEPAEPGGLWQLDLEALEAAITPETELLLWCHPHNPTGRVWREEELEALAALVERHDLLVVSDELHADLVVDPASRHIPLASLNPRLAARCVTLWAPSKTFNTAGLTFACAVITDPDLRQRFVAATRGLMPDTNVLGMVATEAAWREGEPWRQELLEVLRGNLDLLEAHVAGWERVRMTRPQATYLAWLDMREAGLGDSPQQTLLEECGVALSDGADFGWPGFVRLNYATTRQQLEQALQRLDERLKGALQG</sequence>
<dbReference type="CDD" id="cd00609">
    <property type="entry name" value="AAT_like"/>
    <property type="match status" value="1"/>
</dbReference>
<evidence type="ECO:0000256" key="3">
    <source>
        <dbReference type="ARBA" id="ARBA00022898"/>
    </source>
</evidence>
<dbReference type="SUPFAM" id="SSF53383">
    <property type="entry name" value="PLP-dependent transferases"/>
    <property type="match status" value="1"/>
</dbReference>
<dbReference type="InterPro" id="IPR051798">
    <property type="entry name" value="Class-II_PLP-Dep_Aminotrans"/>
</dbReference>
<evidence type="ECO:0000259" key="7">
    <source>
        <dbReference type="Pfam" id="PF00155"/>
    </source>
</evidence>
<proteinExistence type="inferred from homology"/>
<dbReference type="InterPro" id="IPR015422">
    <property type="entry name" value="PyrdxlP-dep_Trfase_small"/>
</dbReference>
<evidence type="ECO:0000256" key="6">
    <source>
        <dbReference type="SAM" id="Coils"/>
    </source>
</evidence>
<dbReference type="Gene3D" id="3.90.1150.10">
    <property type="entry name" value="Aspartate Aminotransferase, domain 1"/>
    <property type="match status" value="1"/>
</dbReference>
<organism evidence="8 9">
    <name type="scientific">Cobetia marina</name>
    <name type="common">Deleya marina</name>
    <dbReference type="NCBI Taxonomy" id="28258"/>
    <lineage>
        <taxon>Bacteria</taxon>
        <taxon>Pseudomonadati</taxon>
        <taxon>Pseudomonadota</taxon>
        <taxon>Gammaproteobacteria</taxon>
        <taxon>Oceanospirillales</taxon>
        <taxon>Halomonadaceae</taxon>
        <taxon>Cobetia</taxon>
    </lineage>
</organism>
<dbReference type="Pfam" id="PF00155">
    <property type="entry name" value="Aminotran_1_2"/>
    <property type="match status" value="1"/>
</dbReference>
<comment type="similarity">
    <text evidence="5">Belongs to the class-II pyridoxal-phosphate-dependent aminotransferase family. MalY/PatB cystathionine beta-lyase subfamily.</text>
</comment>
<dbReference type="Gene3D" id="3.40.640.10">
    <property type="entry name" value="Type I PLP-dependent aspartate aminotransferase-like (Major domain)"/>
    <property type="match status" value="1"/>
</dbReference>
<gene>
    <name evidence="8" type="ORF">V6243_17370</name>
</gene>
<comment type="caution">
    <text evidence="8">The sequence shown here is derived from an EMBL/GenBank/DDBJ whole genome shotgun (WGS) entry which is preliminary data.</text>
</comment>
<keyword evidence="9" id="KW-1185">Reference proteome</keyword>
<keyword evidence="4 8" id="KW-0456">Lyase</keyword>
<dbReference type="GO" id="GO:0016829">
    <property type="term" value="F:lyase activity"/>
    <property type="evidence" value="ECO:0007669"/>
    <property type="project" value="UniProtKB-KW"/>
</dbReference>
<reference evidence="8 9" key="1">
    <citation type="submission" date="2024-02" db="EMBL/GenBank/DDBJ databases">
        <title>Bacteria isolated from the canopy kelp, Nereocystis luetkeana.</title>
        <authorList>
            <person name="Pfister C.A."/>
            <person name="Younker I.T."/>
            <person name="Light S.H."/>
        </authorList>
    </citation>
    <scope>NUCLEOTIDE SEQUENCE [LARGE SCALE GENOMIC DNA]</scope>
    <source>
        <strain evidence="8 9">TI.5.07</strain>
    </source>
</reference>
<evidence type="ECO:0000256" key="2">
    <source>
        <dbReference type="ARBA" id="ARBA00012224"/>
    </source>
</evidence>
<dbReference type="InterPro" id="IPR027619">
    <property type="entry name" value="C-S_lyase_PatB-like"/>
</dbReference>
<dbReference type="InterPro" id="IPR004839">
    <property type="entry name" value="Aminotransferase_I/II_large"/>
</dbReference>
<dbReference type="NCBIfam" id="TIGR04350">
    <property type="entry name" value="C_S_lyase_PatB"/>
    <property type="match status" value="1"/>
</dbReference>
<evidence type="ECO:0000256" key="4">
    <source>
        <dbReference type="ARBA" id="ARBA00023239"/>
    </source>
</evidence>
<dbReference type="Proteomes" id="UP001378242">
    <property type="component" value="Unassembled WGS sequence"/>
</dbReference>
<dbReference type="RefSeq" id="WP_341542931.1">
    <property type="nucleotide sequence ID" value="NZ_JBAKAP010000030.1"/>
</dbReference>